<evidence type="ECO:0000256" key="4">
    <source>
        <dbReference type="ARBA" id="ARBA00022833"/>
    </source>
</evidence>
<evidence type="ECO:0000256" key="8">
    <source>
        <dbReference type="SAM" id="MobiDB-lite"/>
    </source>
</evidence>
<feature type="domain" description="B box-type" evidence="10">
    <location>
        <begin position="341"/>
        <end position="382"/>
    </location>
</feature>
<evidence type="ECO:0000256" key="5">
    <source>
        <dbReference type="ARBA" id="ARBA00022859"/>
    </source>
</evidence>
<dbReference type="SUPFAM" id="SSF57845">
    <property type="entry name" value="B-box zinc-binding domain"/>
    <property type="match status" value="1"/>
</dbReference>
<dbReference type="Gene3D" id="2.60.120.920">
    <property type="match status" value="1"/>
</dbReference>
<accession>A0AAV1F625</accession>
<evidence type="ECO:0000256" key="2">
    <source>
        <dbReference type="ARBA" id="ARBA00022723"/>
    </source>
</evidence>
<feature type="domain" description="B30.2/SPRY" evidence="11">
    <location>
        <begin position="548"/>
        <end position="745"/>
    </location>
</feature>
<keyword evidence="7" id="KW-0175">Coiled coil</keyword>
<dbReference type="InterPro" id="IPR000315">
    <property type="entry name" value="Znf_B-box"/>
</dbReference>
<evidence type="ECO:0000259" key="10">
    <source>
        <dbReference type="PROSITE" id="PS50119"/>
    </source>
</evidence>
<dbReference type="GO" id="GO:0045087">
    <property type="term" value="P:innate immune response"/>
    <property type="evidence" value="ECO:0007669"/>
    <property type="project" value="UniProtKB-KW"/>
</dbReference>
<dbReference type="SMART" id="SM00184">
    <property type="entry name" value="RING"/>
    <property type="match status" value="1"/>
</dbReference>
<dbReference type="SMART" id="SM00589">
    <property type="entry name" value="PRY"/>
    <property type="match status" value="1"/>
</dbReference>
<feature type="compositionally biased region" description="Basic and acidic residues" evidence="8">
    <location>
        <begin position="126"/>
        <end position="138"/>
    </location>
</feature>
<dbReference type="GO" id="GO:0016874">
    <property type="term" value="F:ligase activity"/>
    <property type="evidence" value="ECO:0007669"/>
    <property type="project" value="UniProtKB-KW"/>
</dbReference>
<dbReference type="PROSITE" id="PS50188">
    <property type="entry name" value="B302_SPRY"/>
    <property type="match status" value="1"/>
</dbReference>
<dbReference type="Pfam" id="PF15227">
    <property type="entry name" value="zf-C3HC4_4"/>
    <property type="match status" value="1"/>
</dbReference>
<dbReference type="InterPro" id="IPR003879">
    <property type="entry name" value="Butyrophylin_SPRY"/>
</dbReference>
<feature type="coiled-coil region" evidence="7">
    <location>
        <begin position="386"/>
        <end position="417"/>
    </location>
</feature>
<dbReference type="AlphaFoldDB" id="A0AAV1F625"/>
<gene>
    <name evidence="12" type="ORF">XNOV1_A015542</name>
</gene>
<feature type="compositionally biased region" description="Polar residues" evidence="8">
    <location>
        <begin position="158"/>
        <end position="176"/>
    </location>
</feature>
<dbReference type="InterPro" id="IPR017907">
    <property type="entry name" value="Znf_RING_CS"/>
</dbReference>
<keyword evidence="12" id="KW-0436">Ligase</keyword>
<dbReference type="InterPro" id="IPR001870">
    <property type="entry name" value="B30.2/SPRY"/>
</dbReference>
<dbReference type="InterPro" id="IPR043136">
    <property type="entry name" value="B30.2/SPRY_sf"/>
</dbReference>
<proteinExistence type="predicted"/>
<dbReference type="PRINTS" id="PR01407">
    <property type="entry name" value="BUTYPHLNCDUF"/>
</dbReference>
<evidence type="ECO:0000259" key="9">
    <source>
        <dbReference type="PROSITE" id="PS50089"/>
    </source>
</evidence>
<name>A0AAV1F625_XYRNO</name>
<feature type="region of interest" description="Disordered" evidence="8">
    <location>
        <begin position="65"/>
        <end position="198"/>
    </location>
</feature>
<dbReference type="SMART" id="SM00336">
    <property type="entry name" value="BBOX"/>
    <property type="match status" value="2"/>
</dbReference>
<keyword evidence="13" id="KW-1185">Reference proteome</keyword>
<keyword evidence="1" id="KW-0399">Innate immunity</keyword>
<dbReference type="Pfam" id="PF00643">
    <property type="entry name" value="zf-B_box"/>
    <property type="match status" value="1"/>
</dbReference>
<dbReference type="GO" id="GO:0005737">
    <property type="term" value="C:cytoplasm"/>
    <property type="evidence" value="ECO:0007669"/>
    <property type="project" value="UniProtKB-ARBA"/>
</dbReference>
<feature type="region of interest" description="Disordered" evidence="8">
    <location>
        <begin position="227"/>
        <end position="283"/>
    </location>
</feature>
<evidence type="ECO:0000256" key="6">
    <source>
        <dbReference type="PROSITE-ProRule" id="PRU00024"/>
    </source>
</evidence>
<evidence type="ECO:0000256" key="1">
    <source>
        <dbReference type="ARBA" id="ARBA00022588"/>
    </source>
</evidence>
<dbReference type="SMART" id="SM00449">
    <property type="entry name" value="SPRY"/>
    <property type="match status" value="1"/>
</dbReference>
<dbReference type="Gene3D" id="3.30.40.10">
    <property type="entry name" value="Zinc/RING finger domain, C3HC4 (zinc finger)"/>
    <property type="match status" value="1"/>
</dbReference>
<dbReference type="GO" id="GO:0008270">
    <property type="term" value="F:zinc ion binding"/>
    <property type="evidence" value="ECO:0007669"/>
    <property type="project" value="UniProtKB-KW"/>
</dbReference>
<dbReference type="Proteomes" id="UP001178508">
    <property type="component" value="Chromosome 5"/>
</dbReference>
<reference evidence="12" key="1">
    <citation type="submission" date="2023-08" db="EMBL/GenBank/DDBJ databases">
        <authorList>
            <person name="Alioto T."/>
            <person name="Alioto T."/>
            <person name="Gomez Garrido J."/>
        </authorList>
    </citation>
    <scope>NUCLEOTIDE SEQUENCE</scope>
</reference>
<keyword evidence="3 6" id="KW-0863">Zinc-finger</keyword>
<dbReference type="Gene3D" id="4.10.830.40">
    <property type="match status" value="1"/>
</dbReference>
<feature type="compositionally biased region" description="Basic and acidic residues" evidence="8">
    <location>
        <begin position="246"/>
        <end position="257"/>
    </location>
</feature>
<feature type="domain" description="RING-type" evidence="9">
    <location>
        <begin position="11"/>
        <end position="53"/>
    </location>
</feature>
<dbReference type="InterPro" id="IPR013083">
    <property type="entry name" value="Znf_RING/FYVE/PHD"/>
</dbReference>
<organism evidence="12 13">
    <name type="scientific">Xyrichtys novacula</name>
    <name type="common">Pearly razorfish</name>
    <name type="synonym">Hemipteronotus novacula</name>
    <dbReference type="NCBI Taxonomy" id="13765"/>
    <lineage>
        <taxon>Eukaryota</taxon>
        <taxon>Metazoa</taxon>
        <taxon>Chordata</taxon>
        <taxon>Craniata</taxon>
        <taxon>Vertebrata</taxon>
        <taxon>Euteleostomi</taxon>
        <taxon>Actinopterygii</taxon>
        <taxon>Neopterygii</taxon>
        <taxon>Teleostei</taxon>
        <taxon>Neoteleostei</taxon>
        <taxon>Acanthomorphata</taxon>
        <taxon>Eupercaria</taxon>
        <taxon>Labriformes</taxon>
        <taxon>Labridae</taxon>
        <taxon>Xyrichtys</taxon>
    </lineage>
</organism>
<dbReference type="PROSITE" id="PS50089">
    <property type="entry name" value="ZF_RING_2"/>
    <property type="match status" value="1"/>
</dbReference>
<dbReference type="InterPro" id="IPR001841">
    <property type="entry name" value="Znf_RING"/>
</dbReference>
<evidence type="ECO:0000256" key="7">
    <source>
        <dbReference type="SAM" id="Coils"/>
    </source>
</evidence>
<keyword evidence="5" id="KW-0391">Immunity</keyword>
<dbReference type="InterPro" id="IPR013320">
    <property type="entry name" value="ConA-like_dom_sf"/>
</dbReference>
<evidence type="ECO:0000259" key="11">
    <source>
        <dbReference type="PROSITE" id="PS50188"/>
    </source>
</evidence>
<dbReference type="InterPro" id="IPR006574">
    <property type="entry name" value="PRY"/>
</dbReference>
<protein>
    <submittedName>
        <fullName evidence="12">E3 ubiquitin/ISG15 ligase TRIM25</fullName>
    </submittedName>
</protein>
<feature type="compositionally biased region" description="Low complexity" evidence="8">
    <location>
        <begin position="93"/>
        <end position="107"/>
    </location>
</feature>
<dbReference type="SUPFAM" id="SSF57850">
    <property type="entry name" value="RING/U-box"/>
    <property type="match status" value="1"/>
</dbReference>
<keyword evidence="2" id="KW-0479">Metal-binding</keyword>
<dbReference type="SUPFAM" id="SSF49899">
    <property type="entry name" value="Concanavalin A-like lectins/glucanases"/>
    <property type="match status" value="1"/>
</dbReference>
<dbReference type="PROSITE" id="PS50119">
    <property type="entry name" value="ZF_BBOX"/>
    <property type="match status" value="1"/>
</dbReference>
<feature type="compositionally biased region" description="Polar residues" evidence="8">
    <location>
        <begin position="69"/>
        <end position="91"/>
    </location>
</feature>
<dbReference type="CDD" id="cd19756">
    <property type="entry name" value="Bbox2"/>
    <property type="match status" value="1"/>
</dbReference>
<dbReference type="PROSITE" id="PS00518">
    <property type="entry name" value="ZF_RING_1"/>
    <property type="match status" value="1"/>
</dbReference>
<dbReference type="InterPro" id="IPR003877">
    <property type="entry name" value="SPRY_dom"/>
</dbReference>
<sequence>MGAILDTPAKCPLCNELTGEPVTLKCNHRFCQRCIGDLWSVNPNGPYHCPEWRCKTVYQTLPFDRSFTRPPTNSRRAQPRSNAGSSSSDDQNPLGSILRRPSLSSRLLGKRKASTPPPEQPNTKRSSLEVPHENRNDETPTTSLSDPTTSRAAAPPESAQSEQSDGAFSSDISDSQAVPPADVHPAGDTSGDAPVQQNRRESVEEILLDDSDTSNEVDICDAPLFETPKKDTHVTSGNASPAVLTPHKEKSPVHDVSKSSPTFPKHPATSPASSSHVGLFPRSETKNSHPVPCHYCPKSMCQTAVKTCLVCGASMCKEHLRPHLDSPVFQNHTLVPPMEDISSWRCQEHQEINRIYCRQCGVCVCTVCTVIGSHRDHVCISIREAERELRGNLKAEIRQLQVSEEEVKNKVSELTQKKETFKVVLNESRAAVQQQYGAIREALEQEEQSALNCVSKEENRVVGGLEEKLSQLRSSLQSIQKGLYTLEGLADNKGDKHVQDQAFIMEYSKVAQLAGNTGNPVDQLGAPEEVDRARLKCLQRWTEKRLDSVVITVPGEDRDLFRLLYGTIPVLDADTAHPKLQLSDNNRKVTYSETQQAYTEHDARFTSFPQVLASCALEGGRWYWEVNVCVDEGRWKVGLCEGQIERKGQKDNSRLGFNSYSWCLACDRKKVEALHNKVASAVNVDRLQRVGVYLDFEEGVVSFFNVTPGGSLALMHSYEHRFTEPLYPAFSVSKTHLAISDLFQA</sequence>
<dbReference type="EMBL" id="OY660868">
    <property type="protein sequence ID" value="CAJ1056410.1"/>
    <property type="molecule type" value="Genomic_DNA"/>
</dbReference>
<dbReference type="PANTHER" id="PTHR25465:SF35">
    <property type="entry name" value="E3 UBIQUITIN_ISG15 LIGASE TRIM25-RELATED"/>
    <property type="match status" value="1"/>
</dbReference>
<dbReference type="InterPro" id="IPR051051">
    <property type="entry name" value="E3_ubiq-ligase_TRIM/RNF"/>
</dbReference>
<dbReference type="Pfam" id="PF00622">
    <property type="entry name" value="SPRY"/>
    <property type="match status" value="1"/>
</dbReference>
<evidence type="ECO:0000256" key="3">
    <source>
        <dbReference type="ARBA" id="ARBA00022771"/>
    </source>
</evidence>
<keyword evidence="4" id="KW-0862">Zinc</keyword>
<dbReference type="Pfam" id="PF13765">
    <property type="entry name" value="PRY"/>
    <property type="match status" value="1"/>
</dbReference>
<dbReference type="Gene3D" id="3.30.160.60">
    <property type="entry name" value="Classic Zinc Finger"/>
    <property type="match status" value="1"/>
</dbReference>
<evidence type="ECO:0000313" key="13">
    <source>
        <dbReference type="Proteomes" id="UP001178508"/>
    </source>
</evidence>
<feature type="compositionally biased region" description="Low complexity" evidence="8">
    <location>
        <begin position="139"/>
        <end position="150"/>
    </location>
</feature>
<evidence type="ECO:0000313" key="12">
    <source>
        <dbReference type="EMBL" id="CAJ1056410.1"/>
    </source>
</evidence>
<dbReference type="PANTHER" id="PTHR25465">
    <property type="entry name" value="B-BOX DOMAIN CONTAINING"/>
    <property type="match status" value="1"/>
</dbReference>